<organism evidence="1 2">
    <name type="scientific">Spirosoma rhododendri</name>
    <dbReference type="NCBI Taxonomy" id="2728024"/>
    <lineage>
        <taxon>Bacteria</taxon>
        <taxon>Pseudomonadati</taxon>
        <taxon>Bacteroidota</taxon>
        <taxon>Cytophagia</taxon>
        <taxon>Cytophagales</taxon>
        <taxon>Cytophagaceae</taxon>
        <taxon>Spirosoma</taxon>
    </lineage>
</organism>
<dbReference type="RefSeq" id="WP_169550602.1">
    <property type="nucleotide sequence ID" value="NZ_CP051677.1"/>
</dbReference>
<dbReference type="KEGG" id="srho:HH216_09495"/>
<evidence type="ECO:0000313" key="1">
    <source>
        <dbReference type="EMBL" id="QJD78634.1"/>
    </source>
</evidence>
<keyword evidence="2" id="KW-1185">Reference proteome</keyword>
<gene>
    <name evidence="1" type="ORF">HH216_09495</name>
</gene>
<dbReference type="AlphaFoldDB" id="A0A7L5DJL0"/>
<accession>A0A7L5DJL0</accession>
<proteinExistence type="predicted"/>
<dbReference type="EMBL" id="CP051677">
    <property type="protein sequence ID" value="QJD78634.1"/>
    <property type="molecule type" value="Genomic_DNA"/>
</dbReference>
<protein>
    <submittedName>
        <fullName evidence="1">Uncharacterized protein</fullName>
    </submittedName>
</protein>
<reference evidence="1 2" key="1">
    <citation type="submission" date="2020-04" db="EMBL/GenBank/DDBJ databases">
        <title>Genome sequencing of novel species.</title>
        <authorList>
            <person name="Heo J."/>
            <person name="Kim S.-J."/>
            <person name="Kim J.-S."/>
            <person name="Hong S.-B."/>
            <person name="Kwon S.-W."/>
        </authorList>
    </citation>
    <scope>NUCLEOTIDE SEQUENCE [LARGE SCALE GENOMIC DNA]</scope>
    <source>
        <strain evidence="1 2">CJU-R4</strain>
    </source>
</reference>
<name>A0A7L5DJL0_9BACT</name>
<evidence type="ECO:0000313" key="2">
    <source>
        <dbReference type="Proteomes" id="UP000501128"/>
    </source>
</evidence>
<sequence>MNELPDEWQTRLGPAVLPFERTQFVRKVLDGEAVMFVDDIIDVIRSGVDGVMRIATSTIISADPPMQGKYLWIIDESGLKLIPEATSNPYAARGVVCHTNITGGDSAYQGGELWFGDDGKVYINNRSGRYGANTLRNETPF</sequence>
<dbReference type="Proteomes" id="UP000501128">
    <property type="component" value="Chromosome"/>
</dbReference>